<gene>
    <name evidence="1" type="ORF">COY16_04345</name>
</gene>
<dbReference type="Proteomes" id="UP000228503">
    <property type="component" value="Unassembled WGS sequence"/>
</dbReference>
<reference evidence="2" key="1">
    <citation type="submission" date="2017-09" db="EMBL/GenBank/DDBJ databases">
        <title>Depth-based differentiation of microbial function through sediment-hosted aquifers and enrichment of novel symbionts in the deep terrestrial subsurface.</title>
        <authorList>
            <person name="Probst A.J."/>
            <person name="Ladd B."/>
            <person name="Jarett J.K."/>
            <person name="Geller-Mcgrath D.E."/>
            <person name="Sieber C.M.K."/>
            <person name="Emerson J.B."/>
            <person name="Anantharaman K."/>
            <person name="Thomas B.C."/>
            <person name="Malmstrom R."/>
            <person name="Stieglmeier M."/>
            <person name="Klingl A."/>
            <person name="Woyke T."/>
            <person name="Ryan C.M."/>
            <person name="Banfield J.F."/>
        </authorList>
    </citation>
    <scope>NUCLEOTIDE SEQUENCE [LARGE SCALE GENOMIC DNA]</scope>
</reference>
<evidence type="ECO:0000313" key="1">
    <source>
        <dbReference type="EMBL" id="PIZ62446.1"/>
    </source>
</evidence>
<comment type="caution">
    <text evidence="1">The sequence shown here is derived from an EMBL/GenBank/DDBJ whole genome shotgun (WGS) entry which is preliminary data.</text>
</comment>
<proteinExistence type="predicted"/>
<dbReference type="GO" id="GO:0045892">
    <property type="term" value="P:negative regulation of DNA-templated transcription"/>
    <property type="evidence" value="ECO:0007669"/>
    <property type="project" value="UniProtKB-ARBA"/>
</dbReference>
<dbReference type="EMBL" id="PFOB01000055">
    <property type="protein sequence ID" value="PIZ62446.1"/>
    <property type="molecule type" value="Genomic_DNA"/>
</dbReference>
<dbReference type="AlphaFoldDB" id="A0A2M7TX92"/>
<protein>
    <submittedName>
        <fullName evidence="1">Transcriptional repressor RcnR to maintain nickel and cobalt homeostasis</fullName>
    </submittedName>
</protein>
<dbReference type="PANTHER" id="PTHR33677">
    <property type="entry name" value="TRANSCRIPTIONAL REPRESSOR FRMR-RELATED"/>
    <property type="match status" value="1"/>
</dbReference>
<dbReference type="Pfam" id="PF02583">
    <property type="entry name" value="Trns_repr_metal"/>
    <property type="match status" value="1"/>
</dbReference>
<sequence length="78" mass="9051">MTSTTLDRRVSRILGQLRGIQKMVAEERNQVEILQQISAIKKAINGLSKEIVLQYFEKKVPEEKKKEVETVIQRIIDL</sequence>
<dbReference type="GO" id="GO:0046872">
    <property type="term" value="F:metal ion binding"/>
    <property type="evidence" value="ECO:0007669"/>
    <property type="project" value="InterPro"/>
</dbReference>
<dbReference type="InterPro" id="IPR003735">
    <property type="entry name" value="Metal_Tscrpt_repr"/>
</dbReference>
<organism evidence="1 2">
    <name type="scientific">Candidatus Roizmanbacteria bacterium CG_4_10_14_0_2_um_filter_39_13</name>
    <dbReference type="NCBI Taxonomy" id="1974825"/>
    <lineage>
        <taxon>Bacteria</taxon>
        <taxon>Candidatus Roizmaniibacteriota</taxon>
    </lineage>
</organism>
<dbReference type="GO" id="GO:0003677">
    <property type="term" value="F:DNA binding"/>
    <property type="evidence" value="ECO:0007669"/>
    <property type="project" value="InterPro"/>
</dbReference>
<dbReference type="InterPro" id="IPR038390">
    <property type="entry name" value="Metal_Tscrpt_repr_sf"/>
</dbReference>
<dbReference type="Gene3D" id="1.20.58.1000">
    <property type="entry name" value="Metal-sensitive repressor, helix protomer"/>
    <property type="match status" value="1"/>
</dbReference>
<name>A0A2M7TX92_9BACT</name>
<evidence type="ECO:0000313" key="2">
    <source>
        <dbReference type="Proteomes" id="UP000228503"/>
    </source>
</evidence>
<accession>A0A2M7TX92</accession>